<dbReference type="HAMAP" id="MF_00187">
    <property type="entry name" value="FdhD"/>
    <property type="match status" value="1"/>
</dbReference>
<evidence type="ECO:0000313" key="5">
    <source>
        <dbReference type="Proteomes" id="UP001165427"/>
    </source>
</evidence>
<name>A0AA41R4S4_9BACT</name>
<dbReference type="SUPFAM" id="SSF53927">
    <property type="entry name" value="Cytidine deaminase-like"/>
    <property type="match status" value="1"/>
</dbReference>
<accession>A0AA41R4S4</accession>
<comment type="caution">
    <text evidence="4">The sequence shown here is derived from an EMBL/GenBank/DDBJ whole genome shotgun (WGS) entry which is preliminary data.</text>
</comment>
<dbReference type="PIRSF" id="PIRSF015626">
    <property type="entry name" value="FdhD"/>
    <property type="match status" value="1"/>
</dbReference>
<protein>
    <recommendedName>
        <fullName evidence="3">Sulfur carrier protein FdhD</fullName>
    </recommendedName>
</protein>
<dbReference type="Pfam" id="PF02634">
    <property type="entry name" value="FdhD-NarQ"/>
    <property type="match status" value="1"/>
</dbReference>
<dbReference type="AlphaFoldDB" id="A0AA41R4S4"/>
<dbReference type="GO" id="GO:0005737">
    <property type="term" value="C:cytoplasm"/>
    <property type="evidence" value="ECO:0007669"/>
    <property type="project" value="UniProtKB-SubCell"/>
</dbReference>
<dbReference type="PANTHER" id="PTHR30592">
    <property type="entry name" value="FORMATE DEHYDROGENASE"/>
    <property type="match status" value="1"/>
</dbReference>
<dbReference type="InterPro" id="IPR016193">
    <property type="entry name" value="Cytidine_deaminase-like"/>
</dbReference>
<sequence length="265" mass="28995">MSTTSYTITRWKAHHRSDATLDLINEEPLSIRIQGKPYAVVLRTPGDDLAHTAGFCLAEGLVDQPGDIVQLAACDGPDTNVVTVTLTPERQRCVAAHLDRRGYISQTGCGLCGKTLIDELFQALTPLDDPIAIRPADARWHLDHLDQLQPLRRASRAAHAAALLDADLRPLAVAEDVGRHNALDKVVGRLFLDGRLDQAKVVVLSSRISYELVQKSARARIPIVLALSRPTRLAVELAARLNITLAGPAKPEGMLFYCHPERFAD</sequence>
<keyword evidence="2 3" id="KW-0501">Molybdenum cofactor biosynthesis</keyword>
<comment type="caution">
    <text evidence="3">Lacks conserved residue(s) required for the propagation of feature annotation.</text>
</comment>
<keyword evidence="5" id="KW-1185">Reference proteome</keyword>
<evidence type="ECO:0000256" key="2">
    <source>
        <dbReference type="ARBA" id="ARBA00023150"/>
    </source>
</evidence>
<organism evidence="4 5">
    <name type="scientific">Desulfatitalea alkaliphila</name>
    <dbReference type="NCBI Taxonomy" id="2929485"/>
    <lineage>
        <taxon>Bacteria</taxon>
        <taxon>Pseudomonadati</taxon>
        <taxon>Thermodesulfobacteriota</taxon>
        <taxon>Desulfobacteria</taxon>
        <taxon>Desulfobacterales</taxon>
        <taxon>Desulfosarcinaceae</taxon>
        <taxon>Desulfatitalea</taxon>
    </lineage>
</organism>
<dbReference type="EMBL" id="JALJRB010000009">
    <property type="protein sequence ID" value="MCJ8500930.1"/>
    <property type="molecule type" value="Genomic_DNA"/>
</dbReference>
<reference evidence="4" key="1">
    <citation type="submission" date="2022-04" db="EMBL/GenBank/DDBJ databases">
        <title>Desulfatitalea alkaliphila sp. nov., a novel anaerobic sulfate-reducing bacterium isolated from terrestrial mud volcano, Taman Peninsula, Russia.</title>
        <authorList>
            <person name="Khomyakova M.A."/>
            <person name="Merkel A.Y."/>
            <person name="Slobodkin A.I."/>
        </authorList>
    </citation>
    <scope>NUCLEOTIDE SEQUENCE</scope>
    <source>
        <strain evidence="4">M08but</strain>
    </source>
</reference>
<dbReference type="NCBIfam" id="TIGR00129">
    <property type="entry name" value="fdhD_narQ"/>
    <property type="match status" value="1"/>
</dbReference>
<keyword evidence="1 3" id="KW-0963">Cytoplasm</keyword>
<comment type="subcellular location">
    <subcellularLocation>
        <location evidence="3">Cytoplasm</location>
    </subcellularLocation>
</comment>
<proteinExistence type="inferred from homology"/>
<gene>
    <name evidence="3 4" type="primary">fdhD</name>
    <name evidence="4" type="ORF">MRX98_10135</name>
</gene>
<dbReference type="GO" id="GO:0016783">
    <property type="term" value="F:sulfurtransferase activity"/>
    <property type="evidence" value="ECO:0007669"/>
    <property type="project" value="InterPro"/>
</dbReference>
<dbReference type="RefSeq" id="WP_246906767.1">
    <property type="nucleotide sequence ID" value="NZ_JALJRB010000009.1"/>
</dbReference>
<dbReference type="Proteomes" id="UP001165427">
    <property type="component" value="Unassembled WGS sequence"/>
</dbReference>
<dbReference type="InterPro" id="IPR003786">
    <property type="entry name" value="FdhD"/>
</dbReference>
<dbReference type="GO" id="GO:0097163">
    <property type="term" value="F:sulfur carrier activity"/>
    <property type="evidence" value="ECO:0007669"/>
    <property type="project" value="UniProtKB-UniRule"/>
</dbReference>
<dbReference type="PANTHER" id="PTHR30592:SF1">
    <property type="entry name" value="SULFUR CARRIER PROTEIN FDHD"/>
    <property type="match status" value="1"/>
</dbReference>
<comment type="similarity">
    <text evidence="3">Belongs to the FdhD family.</text>
</comment>
<evidence type="ECO:0000256" key="1">
    <source>
        <dbReference type="ARBA" id="ARBA00022490"/>
    </source>
</evidence>
<dbReference type="Gene3D" id="3.10.20.10">
    <property type="match status" value="1"/>
</dbReference>
<feature type="active site" description="Cysteine persulfide intermediate" evidence="3">
    <location>
        <position position="109"/>
    </location>
</feature>
<evidence type="ECO:0000313" key="4">
    <source>
        <dbReference type="EMBL" id="MCJ8500930.1"/>
    </source>
</evidence>
<dbReference type="GO" id="GO:0006777">
    <property type="term" value="P:Mo-molybdopterin cofactor biosynthetic process"/>
    <property type="evidence" value="ECO:0007669"/>
    <property type="project" value="UniProtKB-UniRule"/>
</dbReference>
<evidence type="ECO:0000256" key="3">
    <source>
        <dbReference type="HAMAP-Rule" id="MF_00187"/>
    </source>
</evidence>
<comment type="function">
    <text evidence="3">Required for formate dehydrogenase (FDH) activity. Acts as a sulfur carrier protein that transfers sulfur from IscS to the molybdenum cofactor prior to its insertion into FDH.</text>
</comment>
<dbReference type="Gene3D" id="3.40.140.10">
    <property type="entry name" value="Cytidine Deaminase, domain 2"/>
    <property type="match status" value="1"/>
</dbReference>